<organism evidence="11 12">
    <name type="scientific">Paracholeplasma vituli</name>
    <dbReference type="NCBI Taxonomy" id="69473"/>
    <lineage>
        <taxon>Bacteria</taxon>
        <taxon>Bacillati</taxon>
        <taxon>Mycoplasmatota</taxon>
        <taxon>Mollicutes</taxon>
        <taxon>Acholeplasmatales</taxon>
        <taxon>Acholeplasmataceae</taxon>
        <taxon>Paracholeplasma</taxon>
    </lineage>
</organism>
<accession>A0ABT2PWU5</accession>
<keyword evidence="8" id="KW-1208">Phospholipid metabolism</keyword>
<dbReference type="InterPro" id="IPR045540">
    <property type="entry name" value="YegS/DAGK_C"/>
</dbReference>
<keyword evidence="7" id="KW-0443">Lipid metabolism</keyword>
<dbReference type="PROSITE" id="PS50146">
    <property type="entry name" value="DAGK"/>
    <property type="match status" value="1"/>
</dbReference>
<feature type="domain" description="DAGKc" evidence="10">
    <location>
        <begin position="1"/>
        <end position="106"/>
    </location>
</feature>
<evidence type="ECO:0000256" key="7">
    <source>
        <dbReference type="ARBA" id="ARBA00023209"/>
    </source>
</evidence>
<dbReference type="InterPro" id="IPR017438">
    <property type="entry name" value="ATP-NAD_kinase_N"/>
</dbReference>
<dbReference type="Gene3D" id="3.40.50.10330">
    <property type="entry name" value="Probable inorganic polyphosphate/atp-NAD kinase, domain 1"/>
    <property type="match status" value="1"/>
</dbReference>
<gene>
    <name evidence="11" type="ORF">N7603_07160</name>
</gene>
<evidence type="ECO:0000313" key="12">
    <source>
        <dbReference type="Proteomes" id="UP001209076"/>
    </source>
</evidence>
<keyword evidence="5 11" id="KW-0418">Kinase</keyword>
<keyword evidence="9" id="KW-0812">Transmembrane</keyword>
<dbReference type="EMBL" id="JAOEGN010000014">
    <property type="protein sequence ID" value="MCU0105433.1"/>
    <property type="molecule type" value="Genomic_DNA"/>
</dbReference>
<dbReference type="PANTHER" id="PTHR12358:SF106">
    <property type="entry name" value="LIPID KINASE YEGS"/>
    <property type="match status" value="1"/>
</dbReference>
<keyword evidence="9" id="KW-1133">Transmembrane helix</keyword>
<dbReference type="SUPFAM" id="SSF111331">
    <property type="entry name" value="NAD kinase/diacylglycerol kinase-like"/>
    <property type="match status" value="1"/>
</dbReference>
<evidence type="ECO:0000256" key="1">
    <source>
        <dbReference type="ARBA" id="ARBA00001946"/>
    </source>
</evidence>
<evidence type="ECO:0000256" key="9">
    <source>
        <dbReference type="SAM" id="Phobius"/>
    </source>
</evidence>
<dbReference type="GO" id="GO:0016301">
    <property type="term" value="F:kinase activity"/>
    <property type="evidence" value="ECO:0007669"/>
    <property type="project" value="UniProtKB-KW"/>
</dbReference>
<comment type="cofactor">
    <cofactor evidence="1">
        <name>Mg(2+)</name>
        <dbReference type="ChEBI" id="CHEBI:18420"/>
    </cofactor>
</comment>
<sequence>MDIILYNPLSRNGKSHAIVNDLVKKLEAEGHQTTVHSILEIPTVANFIQDVSKEDRVIVLGGDGTLHHLVNSIRGYDIEQPIYVLKAGTGNDFIRSIPSNEHLIKINDYINDLPKVTVNGQESLFLNGTGIGIDAYVCHLVNTSTKKKSASNYFKHALKAFLTYKPSTAEITIDGVTKIYKKVWFVLAANSVYMGGGMKFSPNSVRGDDLLEFMIIHRVPRFILFLIFPTIYFGKHVWFKRYVKIIQGKTMDVTYGKMSYLQKDGEAVSPVQSMHIER</sequence>
<keyword evidence="3" id="KW-0808">Transferase</keyword>
<evidence type="ECO:0000256" key="6">
    <source>
        <dbReference type="ARBA" id="ARBA00022840"/>
    </source>
</evidence>
<dbReference type="InterPro" id="IPR016064">
    <property type="entry name" value="NAD/diacylglycerol_kinase_sf"/>
</dbReference>
<keyword evidence="7" id="KW-0444">Lipid biosynthesis</keyword>
<evidence type="ECO:0000256" key="4">
    <source>
        <dbReference type="ARBA" id="ARBA00022741"/>
    </source>
</evidence>
<feature type="transmembrane region" description="Helical" evidence="9">
    <location>
        <begin position="222"/>
        <end position="239"/>
    </location>
</feature>
<dbReference type="Pfam" id="PF19279">
    <property type="entry name" value="YegS_C"/>
    <property type="match status" value="1"/>
</dbReference>
<keyword evidence="4" id="KW-0547">Nucleotide-binding</keyword>
<evidence type="ECO:0000256" key="3">
    <source>
        <dbReference type="ARBA" id="ARBA00022679"/>
    </source>
</evidence>
<name>A0ABT2PWU5_9MOLU</name>
<comment type="similarity">
    <text evidence="2">Belongs to the diacylglycerol/lipid kinase family.</text>
</comment>
<reference evidence="12" key="1">
    <citation type="submission" date="2023-07" db="EMBL/GenBank/DDBJ databases">
        <title>Novel Mycoplasma species identified in domestic and wild animals.</title>
        <authorList>
            <person name="Volokhov D.V."/>
            <person name="Furtak V.A."/>
            <person name="Zagorodnyaya T.A."/>
        </authorList>
    </citation>
    <scope>NUCLEOTIDE SEQUENCE [LARGE SCALE GENOMIC DNA]</scope>
    <source>
        <strain evidence="12">92-19</strain>
    </source>
</reference>
<evidence type="ECO:0000259" key="10">
    <source>
        <dbReference type="PROSITE" id="PS50146"/>
    </source>
</evidence>
<keyword evidence="7" id="KW-0594">Phospholipid biosynthesis</keyword>
<dbReference type="InterPro" id="IPR001206">
    <property type="entry name" value="Diacylglycerol_kinase_cat_dom"/>
</dbReference>
<comment type="caution">
    <text evidence="11">The sequence shown here is derived from an EMBL/GenBank/DDBJ whole genome shotgun (WGS) entry which is preliminary data.</text>
</comment>
<evidence type="ECO:0000256" key="2">
    <source>
        <dbReference type="ARBA" id="ARBA00005983"/>
    </source>
</evidence>
<keyword evidence="12" id="KW-1185">Reference proteome</keyword>
<protein>
    <submittedName>
        <fullName evidence="11">Diacylglycerol kinase family protein</fullName>
    </submittedName>
</protein>
<keyword evidence="9" id="KW-0472">Membrane</keyword>
<keyword evidence="6" id="KW-0067">ATP-binding</keyword>
<dbReference type="RefSeq" id="WP_262096744.1">
    <property type="nucleotide sequence ID" value="NZ_JAOEGN010000014.1"/>
</dbReference>
<dbReference type="Pfam" id="PF00781">
    <property type="entry name" value="DAGK_cat"/>
    <property type="match status" value="1"/>
</dbReference>
<dbReference type="InterPro" id="IPR050187">
    <property type="entry name" value="Lipid_Phosphate_FormReg"/>
</dbReference>
<proteinExistence type="inferred from homology"/>
<dbReference type="Gene3D" id="2.60.200.40">
    <property type="match status" value="1"/>
</dbReference>
<evidence type="ECO:0000256" key="8">
    <source>
        <dbReference type="ARBA" id="ARBA00023264"/>
    </source>
</evidence>
<evidence type="ECO:0000313" key="11">
    <source>
        <dbReference type="EMBL" id="MCU0105433.1"/>
    </source>
</evidence>
<dbReference type="Proteomes" id="UP001209076">
    <property type="component" value="Unassembled WGS sequence"/>
</dbReference>
<dbReference type="PANTHER" id="PTHR12358">
    <property type="entry name" value="SPHINGOSINE KINASE"/>
    <property type="match status" value="1"/>
</dbReference>
<evidence type="ECO:0000256" key="5">
    <source>
        <dbReference type="ARBA" id="ARBA00022777"/>
    </source>
</evidence>